<dbReference type="PANTHER" id="PTHR43630">
    <property type="entry name" value="POLY-BETA-1,6-N-ACETYL-D-GLUCOSAMINE SYNTHASE"/>
    <property type="match status" value="1"/>
</dbReference>
<organism evidence="7 8">
    <name type="scientific">Jannaschia rubra</name>
    <dbReference type="NCBI Taxonomy" id="282197"/>
    <lineage>
        <taxon>Bacteria</taxon>
        <taxon>Pseudomonadati</taxon>
        <taxon>Pseudomonadota</taxon>
        <taxon>Alphaproteobacteria</taxon>
        <taxon>Rhodobacterales</taxon>
        <taxon>Roseobacteraceae</taxon>
        <taxon>Jannaschia</taxon>
    </lineage>
</organism>
<evidence type="ECO:0000313" key="8">
    <source>
        <dbReference type="Proteomes" id="UP000048908"/>
    </source>
</evidence>
<evidence type="ECO:0000256" key="4">
    <source>
        <dbReference type="SAM" id="MobiDB-lite"/>
    </source>
</evidence>
<dbReference type="GO" id="GO:0016757">
    <property type="term" value="F:glycosyltransferase activity"/>
    <property type="evidence" value="ECO:0007669"/>
    <property type="project" value="UniProtKB-KW"/>
</dbReference>
<dbReference type="PANTHER" id="PTHR43630:SF1">
    <property type="entry name" value="POLY-BETA-1,6-N-ACETYL-D-GLUCOSAMINE SYNTHASE"/>
    <property type="match status" value="1"/>
</dbReference>
<dbReference type="Proteomes" id="UP000048908">
    <property type="component" value="Unassembled WGS sequence"/>
</dbReference>
<keyword evidence="2" id="KW-0328">Glycosyltransferase</keyword>
<evidence type="ECO:0000256" key="2">
    <source>
        <dbReference type="ARBA" id="ARBA00022676"/>
    </source>
</evidence>
<feature type="domain" description="Type II secretion system protein GspE N-terminal" evidence="6">
    <location>
        <begin position="120"/>
        <end position="190"/>
    </location>
</feature>
<evidence type="ECO:0000259" key="6">
    <source>
        <dbReference type="Pfam" id="PF05157"/>
    </source>
</evidence>
<keyword evidence="5" id="KW-0812">Transmembrane</keyword>
<keyword evidence="5" id="KW-0472">Membrane</keyword>
<sequence>MAASPVSAALAPNPSPGDAGLSPGARSRVSPSPGAGDQGLLFRRQTYVRRPKLGEILLEMGAVDASELARALILQRRLSARLGDVLLRRGLVSEETLAEALGRQRGMGQAGPAPVGYPAMDTLARSLPLHLALTFRALPWNRTGGRVLIATARPEALDDLRAALPPEFDNCLFAVVTDTALDARMHEVHGRALARAAECRVPEGMSCRLFRARPGAALLAIALLTTLLAITIWPAMALRIATAAGLMVMCANLGLRVAAVLALRRRGPGFTSVRPAEEAARKLPVITVLVPLHNEPDIAGPLTERLSRLDYPRELLDICLVVEEGDRATLDALGRATLPRWMRVVPVPDGQPRTKPRAMNYALNFARGDIVGIYDAEDAPAPDQLLTVATRFQAAPARVACLQGLLDYYNPTRNWMARCFTIEYANWFRLVLPGIARMGLVVPLGGTTLFFRRTALERIGAWDAHNVTEDADLGVRLARLGYRTEIINTTTLEEANASPLAWVKQRSRWMKGYILTWAVHSRRPVQLWRDLGPRRFFGFHLMFMGSILNALLMPALWSTVVIPFGVHHPIVDWLPGNGLLAIGIVMASGGLLSMSLAWIGCATPHHRSLRKWIPTLELYYPLATLAALKALQEIVVRPFHWDKTSHGHFGGADGAGIGALEQMVSQADGGIRPRMMHGG</sequence>
<dbReference type="InterPro" id="IPR029044">
    <property type="entry name" value="Nucleotide-diphossugar_trans"/>
</dbReference>
<protein>
    <submittedName>
        <fullName evidence="7">Cellulose synthase 1</fullName>
    </submittedName>
</protein>
<keyword evidence="3" id="KW-0808">Transferase</keyword>
<dbReference type="InterPro" id="IPR007831">
    <property type="entry name" value="T2SS_GspE_N"/>
</dbReference>
<name>A0A0M6XQD1_9RHOB</name>
<comment type="similarity">
    <text evidence="1">Belongs to the glycosyltransferase 2 family.</text>
</comment>
<keyword evidence="5" id="KW-1133">Transmembrane helix</keyword>
<feature type="transmembrane region" description="Helical" evidence="5">
    <location>
        <begin position="215"/>
        <end position="234"/>
    </location>
</feature>
<dbReference type="Gene3D" id="1.10.40.70">
    <property type="match status" value="1"/>
</dbReference>
<feature type="transmembrane region" description="Helical" evidence="5">
    <location>
        <begin position="240"/>
        <end position="263"/>
    </location>
</feature>
<accession>A0A0M6XQD1</accession>
<dbReference type="SUPFAM" id="SSF53448">
    <property type="entry name" value="Nucleotide-diphospho-sugar transferases"/>
    <property type="match status" value="1"/>
</dbReference>
<dbReference type="STRING" id="282197.SAMN04488517_10578"/>
<feature type="transmembrane region" description="Helical" evidence="5">
    <location>
        <begin position="536"/>
        <end position="557"/>
    </location>
</feature>
<gene>
    <name evidence="7" type="primary">acsAB</name>
    <name evidence="7" type="ORF">JAN5088_01126</name>
</gene>
<dbReference type="EMBL" id="CXPG01000013">
    <property type="protein sequence ID" value="CTQ32361.1"/>
    <property type="molecule type" value="Genomic_DNA"/>
</dbReference>
<keyword evidence="8" id="KW-1185">Reference proteome</keyword>
<dbReference type="SUPFAM" id="SSF160246">
    <property type="entry name" value="EspE N-terminal domain-like"/>
    <property type="match status" value="1"/>
</dbReference>
<feature type="region of interest" description="Disordered" evidence="4">
    <location>
        <begin position="1"/>
        <end position="40"/>
    </location>
</feature>
<evidence type="ECO:0000313" key="7">
    <source>
        <dbReference type="EMBL" id="CTQ32361.1"/>
    </source>
</evidence>
<proteinExistence type="inferred from homology"/>
<evidence type="ECO:0000256" key="3">
    <source>
        <dbReference type="ARBA" id="ARBA00022679"/>
    </source>
</evidence>
<evidence type="ECO:0000256" key="1">
    <source>
        <dbReference type="ARBA" id="ARBA00006739"/>
    </source>
</evidence>
<evidence type="ECO:0000256" key="5">
    <source>
        <dbReference type="SAM" id="Phobius"/>
    </source>
</evidence>
<feature type="transmembrane region" description="Helical" evidence="5">
    <location>
        <begin position="577"/>
        <end position="601"/>
    </location>
</feature>
<dbReference type="Gene3D" id="3.90.550.10">
    <property type="entry name" value="Spore Coat Polysaccharide Biosynthesis Protein SpsA, Chain A"/>
    <property type="match status" value="1"/>
</dbReference>
<dbReference type="AlphaFoldDB" id="A0A0M6XQD1"/>
<dbReference type="InterPro" id="IPR037257">
    <property type="entry name" value="T2SS_E_N_sf"/>
</dbReference>
<dbReference type="Pfam" id="PF05157">
    <property type="entry name" value="MshEN"/>
    <property type="match status" value="1"/>
</dbReference>
<reference evidence="7 8" key="1">
    <citation type="submission" date="2015-07" db="EMBL/GenBank/DDBJ databases">
        <authorList>
            <person name="Noorani M."/>
        </authorList>
    </citation>
    <scope>NUCLEOTIDE SEQUENCE [LARGE SCALE GENOMIC DNA]</scope>
    <source>
        <strain evidence="7 8">CECT 5088</strain>
    </source>
</reference>
<dbReference type="Pfam" id="PF13641">
    <property type="entry name" value="Glyco_tranf_2_3"/>
    <property type="match status" value="1"/>
</dbReference>